<reference evidence="1" key="1">
    <citation type="journal article" date="2018" name="DNA Res.">
        <title>Multiple hybrid de novo genome assembly of finger millet, an orphan allotetraploid crop.</title>
        <authorList>
            <person name="Hatakeyama M."/>
            <person name="Aluri S."/>
            <person name="Balachadran M.T."/>
            <person name="Sivarajan S.R."/>
            <person name="Patrignani A."/>
            <person name="Gruter S."/>
            <person name="Poveda L."/>
            <person name="Shimizu-Inatsugi R."/>
            <person name="Baeten J."/>
            <person name="Francoijs K.J."/>
            <person name="Nataraja K.N."/>
            <person name="Reddy Y.A.N."/>
            <person name="Phadnis S."/>
            <person name="Ravikumar R.L."/>
            <person name="Schlapbach R."/>
            <person name="Sreeman S.M."/>
            <person name="Shimizu K.K."/>
        </authorList>
    </citation>
    <scope>NUCLEOTIDE SEQUENCE</scope>
</reference>
<reference evidence="1" key="2">
    <citation type="submission" date="2021-12" db="EMBL/GenBank/DDBJ databases">
        <title>Resequencing data analysis of finger millet.</title>
        <authorList>
            <person name="Hatakeyama M."/>
            <person name="Aluri S."/>
            <person name="Balachadran M.T."/>
            <person name="Sivarajan S.R."/>
            <person name="Poveda L."/>
            <person name="Shimizu-Inatsugi R."/>
            <person name="Schlapbach R."/>
            <person name="Sreeman S.M."/>
            <person name="Shimizu K.K."/>
        </authorList>
    </citation>
    <scope>NUCLEOTIDE SEQUENCE</scope>
</reference>
<dbReference type="Proteomes" id="UP001054889">
    <property type="component" value="Unassembled WGS sequence"/>
</dbReference>
<evidence type="ECO:0000313" key="2">
    <source>
        <dbReference type="Proteomes" id="UP001054889"/>
    </source>
</evidence>
<dbReference type="EMBL" id="BQKI01000080">
    <property type="protein sequence ID" value="GJN28521.1"/>
    <property type="molecule type" value="Genomic_DNA"/>
</dbReference>
<evidence type="ECO:0000313" key="1">
    <source>
        <dbReference type="EMBL" id="GJN28521.1"/>
    </source>
</evidence>
<dbReference type="AlphaFoldDB" id="A0AAV5F0Z4"/>
<gene>
    <name evidence="1" type="primary">gb16659</name>
    <name evidence="1" type="ORF">PR202_gb16659</name>
</gene>
<accession>A0AAV5F0Z4</accession>
<name>A0AAV5F0Z4_ELECO</name>
<keyword evidence="2" id="KW-1185">Reference proteome</keyword>
<organism evidence="1 2">
    <name type="scientific">Eleusine coracana subsp. coracana</name>
    <dbReference type="NCBI Taxonomy" id="191504"/>
    <lineage>
        <taxon>Eukaryota</taxon>
        <taxon>Viridiplantae</taxon>
        <taxon>Streptophyta</taxon>
        <taxon>Embryophyta</taxon>
        <taxon>Tracheophyta</taxon>
        <taxon>Spermatophyta</taxon>
        <taxon>Magnoliopsida</taxon>
        <taxon>Liliopsida</taxon>
        <taxon>Poales</taxon>
        <taxon>Poaceae</taxon>
        <taxon>PACMAD clade</taxon>
        <taxon>Chloridoideae</taxon>
        <taxon>Cynodonteae</taxon>
        <taxon>Eleusininae</taxon>
        <taxon>Eleusine</taxon>
    </lineage>
</organism>
<proteinExistence type="predicted"/>
<sequence>MPTYFLTAAKMPCWAINRVDRFRRSFLWRGHDPDRVRGGHCLVKWEVCTWDSEERPWHGLLKLRDPTDRHLFFAFTEITIGNGKKTPFWEANWLHPKQMAPKLYEKARYKFRSVDKELKIFNWLRNIKEIDSEDELNELVLLFTVLNGITLTNQDDLIRWKWMANGKYSAKSAYEIQFTGLLSTFPELCGMVSTHPTEMPVPSLAANA</sequence>
<protein>
    <submittedName>
        <fullName evidence="1">Uncharacterized protein</fullName>
    </submittedName>
</protein>
<comment type="caution">
    <text evidence="1">The sequence shown here is derived from an EMBL/GenBank/DDBJ whole genome shotgun (WGS) entry which is preliminary data.</text>
</comment>